<dbReference type="SUPFAM" id="SSF53254">
    <property type="entry name" value="Phosphoglycerate mutase-like"/>
    <property type="match status" value="1"/>
</dbReference>
<dbReference type="InterPro" id="IPR050275">
    <property type="entry name" value="PGM_Phosphatase"/>
</dbReference>
<feature type="binding site" evidence="2">
    <location>
        <begin position="8"/>
        <end position="15"/>
    </location>
    <ligand>
        <name>substrate</name>
    </ligand>
</feature>
<evidence type="ECO:0000256" key="1">
    <source>
        <dbReference type="PIRSR" id="PIRSR613078-1"/>
    </source>
</evidence>
<reference evidence="3" key="1">
    <citation type="journal article" date="2014" name="Int. J. Syst. Evol. Microbiol.">
        <title>Complete genome sequence of Corynebacterium casei LMG S-19264T (=DSM 44701T), isolated from a smear-ripened cheese.</title>
        <authorList>
            <consortium name="US DOE Joint Genome Institute (JGI-PGF)"/>
            <person name="Walter F."/>
            <person name="Albersmeier A."/>
            <person name="Kalinowski J."/>
            <person name="Ruckert C."/>
        </authorList>
    </citation>
    <scope>NUCLEOTIDE SEQUENCE</scope>
    <source>
        <strain evidence="3">CGMCC 1.12408</strain>
    </source>
</reference>
<dbReference type="CDD" id="cd07067">
    <property type="entry name" value="HP_PGM_like"/>
    <property type="match status" value="1"/>
</dbReference>
<dbReference type="PROSITE" id="PS00175">
    <property type="entry name" value="PG_MUTASE"/>
    <property type="match status" value="1"/>
</dbReference>
<dbReference type="PANTHER" id="PTHR48100">
    <property type="entry name" value="BROAD-SPECIFICITY PHOSPHATASE YOR283W-RELATED"/>
    <property type="match status" value="1"/>
</dbReference>
<proteinExistence type="predicted"/>
<protein>
    <submittedName>
        <fullName evidence="3">Phosphatase PhoE</fullName>
    </submittedName>
</protein>
<organism evidence="3 4">
    <name type="scientific">Ornithinibacillus halotolerans</name>
    <dbReference type="NCBI Taxonomy" id="1274357"/>
    <lineage>
        <taxon>Bacteria</taxon>
        <taxon>Bacillati</taxon>
        <taxon>Bacillota</taxon>
        <taxon>Bacilli</taxon>
        <taxon>Bacillales</taxon>
        <taxon>Bacillaceae</taxon>
        <taxon>Ornithinibacillus</taxon>
    </lineage>
</organism>
<feature type="binding site" evidence="2">
    <location>
        <position position="58"/>
    </location>
    <ligand>
        <name>substrate</name>
    </ligand>
</feature>
<keyword evidence="4" id="KW-1185">Reference proteome</keyword>
<evidence type="ECO:0000313" key="3">
    <source>
        <dbReference type="EMBL" id="GGA70079.1"/>
    </source>
</evidence>
<evidence type="ECO:0000256" key="2">
    <source>
        <dbReference type="PIRSR" id="PIRSR613078-2"/>
    </source>
</evidence>
<dbReference type="GO" id="GO:0005737">
    <property type="term" value="C:cytoplasm"/>
    <property type="evidence" value="ECO:0007669"/>
    <property type="project" value="TreeGrafter"/>
</dbReference>
<dbReference type="Proteomes" id="UP000613512">
    <property type="component" value="Unassembled WGS sequence"/>
</dbReference>
<gene>
    <name evidence="3" type="primary">phoE</name>
    <name evidence="3" type="ORF">GCM10008025_12510</name>
</gene>
<accession>A0A916RUB3</accession>
<evidence type="ECO:0000313" key="4">
    <source>
        <dbReference type="Proteomes" id="UP000613512"/>
    </source>
</evidence>
<sequence>MTTIYLVRHGQTDWNVERRAQGQTDIPLNDTGIGQADACGRAMDSTNYDLMITSHLKRARKTAEIINSYLDLPLVVMEDFAERSFGNAEGLTIAERDELYPDRNYPNQEKLDVFSTRILKGLEQVHQNYQGKRILLVTHGAVIYRVLQLINKGKTEFRGQKIKNTSITTITRQEEEWLIQDFNQINHLQEAQTEA</sequence>
<feature type="active site" description="Proton donor/acceptor" evidence="1">
    <location>
        <position position="82"/>
    </location>
</feature>
<feature type="active site" description="Tele-phosphohistidine intermediate" evidence="1">
    <location>
        <position position="9"/>
    </location>
</feature>
<dbReference type="InterPro" id="IPR001345">
    <property type="entry name" value="PG/BPGM_mutase_AS"/>
</dbReference>
<dbReference type="AlphaFoldDB" id="A0A916RUB3"/>
<dbReference type="Gene3D" id="3.40.50.1240">
    <property type="entry name" value="Phosphoglycerate mutase-like"/>
    <property type="match status" value="1"/>
</dbReference>
<dbReference type="Pfam" id="PF00300">
    <property type="entry name" value="His_Phos_1"/>
    <property type="match status" value="1"/>
</dbReference>
<dbReference type="InterPro" id="IPR029033">
    <property type="entry name" value="His_PPase_superfam"/>
</dbReference>
<dbReference type="SMART" id="SM00855">
    <property type="entry name" value="PGAM"/>
    <property type="match status" value="1"/>
</dbReference>
<comment type="caution">
    <text evidence="3">The sequence shown here is derived from an EMBL/GenBank/DDBJ whole genome shotgun (WGS) entry which is preliminary data.</text>
</comment>
<dbReference type="PANTHER" id="PTHR48100:SF59">
    <property type="entry name" value="ADENOSYLCOBALAMIN_ALPHA-RIBAZOLE PHOSPHATASE"/>
    <property type="match status" value="1"/>
</dbReference>
<reference evidence="3" key="2">
    <citation type="submission" date="2020-09" db="EMBL/GenBank/DDBJ databases">
        <authorList>
            <person name="Sun Q."/>
            <person name="Zhou Y."/>
        </authorList>
    </citation>
    <scope>NUCLEOTIDE SEQUENCE</scope>
    <source>
        <strain evidence="3">CGMCC 1.12408</strain>
    </source>
</reference>
<dbReference type="EMBL" id="BMEY01000005">
    <property type="protein sequence ID" value="GGA70079.1"/>
    <property type="molecule type" value="Genomic_DNA"/>
</dbReference>
<dbReference type="GO" id="GO:0016791">
    <property type="term" value="F:phosphatase activity"/>
    <property type="evidence" value="ECO:0007669"/>
    <property type="project" value="TreeGrafter"/>
</dbReference>
<dbReference type="RefSeq" id="WP_188383821.1">
    <property type="nucleotide sequence ID" value="NZ_BMEY01000005.1"/>
</dbReference>
<name>A0A916RUB3_9BACI</name>
<dbReference type="InterPro" id="IPR013078">
    <property type="entry name" value="His_Pase_superF_clade-1"/>
</dbReference>